<feature type="compositionally biased region" description="Gly residues" evidence="1">
    <location>
        <begin position="746"/>
        <end position="756"/>
    </location>
</feature>
<feature type="domain" description="PhoD-like phosphatase" evidence="2">
    <location>
        <begin position="453"/>
        <end position="524"/>
    </location>
</feature>
<dbReference type="Gene3D" id="3.60.21.70">
    <property type="entry name" value="PhoD-like phosphatase"/>
    <property type="match status" value="1"/>
</dbReference>
<feature type="compositionally biased region" description="Low complexity" evidence="1">
    <location>
        <begin position="693"/>
        <end position="707"/>
    </location>
</feature>
<evidence type="ECO:0000313" key="4">
    <source>
        <dbReference type="Proteomes" id="UP001286456"/>
    </source>
</evidence>
<feature type="compositionally biased region" description="Gly residues" evidence="1">
    <location>
        <begin position="849"/>
        <end position="859"/>
    </location>
</feature>
<reference evidence="3" key="2">
    <citation type="submission" date="2023-06" db="EMBL/GenBank/DDBJ databases">
        <authorList>
            <consortium name="Lawrence Berkeley National Laboratory"/>
            <person name="Haridas S."/>
            <person name="Hensen N."/>
            <person name="Bonometti L."/>
            <person name="Westerberg I."/>
            <person name="Brannstrom I.O."/>
            <person name="Guillou S."/>
            <person name="Cros-Aarteil S."/>
            <person name="Calhoun S."/>
            <person name="Kuo A."/>
            <person name="Mondo S."/>
            <person name="Pangilinan J."/>
            <person name="Riley R."/>
            <person name="Labutti K."/>
            <person name="Andreopoulos B."/>
            <person name="Lipzen A."/>
            <person name="Chen C."/>
            <person name="Yanf M."/>
            <person name="Daum C."/>
            <person name="Ng V."/>
            <person name="Clum A."/>
            <person name="Steindorff A."/>
            <person name="Ohm R."/>
            <person name="Martin F."/>
            <person name="Silar P."/>
            <person name="Natvig D."/>
            <person name="Lalanne C."/>
            <person name="Gautier V."/>
            <person name="Ament-Velasquez S.L."/>
            <person name="Kruys A."/>
            <person name="Hutchinson M.I."/>
            <person name="Powell A.J."/>
            <person name="Barry K."/>
            <person name="Miller A.N."/>
            <person name="Grigoriev I.V."/>
            <person name="Debuchy R."/>
            <person name="Gladieux P."/>
            <person name="Thoren M.H."/>
            <person name="Johannesson H."/>
        </authorList>
    </citation>
    <scope>NUCLEOTIDE SEQUENCE</scope>
    <source>
        <strain evidence="3">SMH4131-1</strain>
    </source>
</reference>
<proteinExistence type="predicted"/>
<feature type="region of interest" description="Disordered" evidence="1">
    <location>
        <begin position="833"/>
        <end position="859"/>
    </location>
</feature>
<dbReference type="CDD" id="cd07389">
    <property type="entry name" value="MPP_PhoD"/>
    <property type="match status" value="1"/>
</dbReference>
<name>A0AAE0J358_9PEZI</name>
<evidence type="ECO:0000313" key="3">
    <source>
        <dbReference type="EMBL" id="KAK3336044.1"/>
    </source>
</evidence>
<feature type="compositionally biased region" description="Basic and acidic residues" evidence="1">
    <location>
        <begin position="54"/>
        <end position="64"/>
    </location>
</feature>
<dbReference type="Proteomes" id="UP001286456">
    <property type="component" value="Unassembled WGS sequence"/>
</dbReference>
<dbReference type="PANTHER" id="PTHR46689:SF3">
    <property type="entry name" value="PHOD-LIKE PHOSPHATASE DOMAIN-CONTAINING PROTEIN"/>
    <property type="match status" value="1"/>
</dbReference>
<sequence length="859" mass="94084">MASRRDPDADLLEDDAPEGRNPYASSTRWRHQESGAFAKHARQRQQQGGGGHPMAREADSHSRVSDLADFLNTSRITPDAGSSSRPTTPRFKPIMAGAAEARQAVNGEQHANGVPESRIFDGKDIACGPLLNYRRMEGTQWIGSVLVVTRGGGASQPFTPTLSLRQARAPGRHDAPSTEAQGICLYSDSRSTFWRFNVSVEMEHSETKWEYSLPGLRFHSKTKPQVNNFFVPAVNESMRIMFHSCNGFSVGTDEEAWSGPALWNDVIRRHKEVPFHVMIGGGDQIYNDGIRVTGPLQEWTGIANPKKRREYAFPETLRADCDDYYLNNYIRWYGTEPFASANGQIPQLNIWDDHDIIDGFGSYVNEFMKCDVFRGIGGLAHKYYMLFQHHLPPPPTTYSSDSTPTGLAGNGQGSDPAQLINTYVHPAMTESNYIVGSQAGPYVAEHSHNIYTKLGARMCFLGIDARTERTRHQVNYPETYDQIFGRLRDELTSAANSGTPFRHLILLLGVPIAYPRLTWLENIFASPVLGPIKFMNRRMGLGGSFFNSFDGSVDLLDDLDDHYTARTHKKERNHLIQRLQQICAEFSVRITILGGDVHLAALGRFYSNPKLNIPTENDYRYITNVVSSAIVNKPPPAAVANLLSRRNKIHHLNHDTDETLLKMFDKDPGDSTKTAAHNQVTMPSRNFAMITENSPNNTRGSNNNGNTAHTHDAPSWPLAAPPPILDAESSRPPGSSAGGASTRSNFGGGGGGGNGNSNGSANGTFPGKKDGHYALHAGEVNAGTKHKAASEAQHGRGCDGSLDVCIRVEINQRDREGHTEGYGLTIPALDYHGPRPASIAPPASAWSGSHGGSSVGGQH</sequence>
<keyword evidence="4" id="KW-1185">Reference proteome</keyword>
<feature type="compositionally biased region" description="Low complexity" evidence="1">
    <location>
        <begin position="730"/>
        <end position="745"/>
    </location>
</feature>
<protein>
    <recommendedName>
        <fullName evidence="2">PhoD-like phosphatase domain-containing protein</fullName>
    </recommendedName>
</protein>
<comment type="caution">
    <text evidence="3">The sequence shown here is derived from an EMBL/GenBank/DDBJ whole genome shotgun (WGS) entry which is preliminary data.</text>
</comment>
<feature type="region of interest" description="Disordered" evidence="1">
    <location>
        <begin position="1"/>
        <end position="64"/>
    </location>
</feature>
<dbReference type="Pfam" id="PF19050">
    <property type="entry name" value="PhoD_2"/>
    <property type="match status" value="3"/>
</dbReference>
<dbReference type="InterPro" id="IPR043904">
    <property type="entry name" value="PhoD_2-like"/>
</dbReference>
<dbReference type="PANTHER" id="PTHR46689">
    <property type="entry name" value="MEMBRANE PROTEIN, PUTATIVE-RELATED"/>
    <property type="match status" value="1"/>
</dbReference>
<evidence type="ECO:0000256" key="1">
    <source>
        <dbReference type="SAM" id="MobiDB-lite"/>
    </source>
</evidence>
<feature type="region of interest" description="Disordered" evidence="1">
    <location>
        <begin position="667"/>
        <end position="772"/>
    </location>
</feature>
<dbReference type="InterPro" id="IPR018946">
    <property type="entry name" value="PhoD-like_MPP"/>
</dbReference>
<accession>A0AAE0J358</accession>
<feature type="compositionally biased region" description="Polar residues" evidence="1">
    <location>
        <begin position="671"/>
        <end position="684"/>
    </location>
</feature>
<dbReference type="GO" id="GO:0016020">
    <property type="term" value="C:membrane"/>
    <property type="evidence" value="ECO:0007669"/>
    <property type="project" value="TreeGrafter"/>
</dbReference>
<dbReference type="EMBL" id="JAUEPO010000001">
    <property type="protein sequence ID" value="KAK3336044.1"/>
    <property type="molecule type" value="Genomic_DNA"/>
</dbReference>
<gene>
    <name evidence="3" type="ORF">B0T19DRAFT_26687</name>
</gene>
<evidence type="ECO:0000259" key="2">
    <source>
        <dbReference type="Pfam" id="PF19050"/>
    </source>
</evidence>
<feature type="compositionally biased region" description="Low complexity" evidence="1">
    <location>
        <begin position="834"/>
        <end position="848"/>
    </location>
</feature>
<dbReference type="AlphaFoldDB" id="A0AAE0J358"/>
<feature type="domain" description="PhoD-like phosphatase" evidence="2">
    <location>
        <begin position="538"/>
        <end position="711"/>
    </location>
</feature>
<reference evidence="3" key="1">
    <citation type="journal article" date="2023" name="Mol. Phylogenet. Evol.">
        <title>Genome-scale phylogeny and comparative genomics of the fungal order Sordariales.</title>
        <authorList>
            <person name="Hensen N."/>
            <person name="Bonometti L."/>
            <person name="Westerberg I."/>
            <person name="Brannstrom I.O."/>
            <person name="Guillou S."/>
            <person name="Cros-Aarteil S."/>
            <person name="Calhoun S."/>
            <person name="Haridas S."/>
            <person name="Kuo A."/>
            <person name="Mondo S."/>
            <person name="Pangilinan J."/>
            <person name="Riley R."/>
            <person name="LaButti K."/>
            <person name="Andreopoulos B."/>
            <person name="Lipzen A."/>
            <person name="Chen C."/>
            <person name="Yan M."/>
            <person name="Daum C."/>
            <person name="Ng V."/>
            <person name="Clum A."/>
            <person name="Steindorff A."/>
            <person name="Ohm R.A."/>
            <person name="Martin F."/>
            <person name="Silar P."/>
            <person name="Natvig D.O."/>
            <person name="Lalanne C."/>
            <person name="Gautier V."/>
            <person name="Ament-Velasquez S.L."/>
            <person name="Kruys A."/>
            <person name="Hutchinson M.I."/>
            <person name="Powell A.J."/>
            <person name="Barry K."/>
            <person name="Miller A.N."/>
            <person name="Grigoriev I.V."/>
            <person name="Debuchy R."/>
            <person name="Gladieux P."/>
            <person name="Hiltunen Thoren M."/>
            <person name="Johannesson H."/>
        </authorList>
    </citation>
    <scope>NUCLEOTIDE SEQUENCE</scope>
    <source>
        <strain evidence="3">SMH4131-1</strain>
    </source>
</reference>
<feature type="domain" description="PhoD-like phosphatase" evidence="2">
    <location>
        <begin position="202"/>
        <end position="390"/>
    </location>
</feature>
<organism evidence="3 4">
    <name type="scientific">Cercophora scortea</name>
    <dbReference type="NCBI Taxonomy" id="314031"/>
    <lineage>
        <taxon>Eukaryota</taxon>
        <taxon>Fungi</taxon>
        <taxon>Dikarya</taxon>
        <taxon>Ascomycota</taxon>
        <taxon>Pezizomycotina</taxon>
        <taxon>Sordariomycetes</taxon>
        <taxon>Sordariomycetidae</taxon>
        <taxon>Sordariales</taxon>
        <taxon>Lasiosphaeriaceae</taxon>
        <taxon>Cercophora</taxon>
    </lineage>
</organism>
<dbReference type="InterPro" id="IPR038607">
    <property type="entry name" value="PhoD-like_sf"/>
</dbReference>